<dbReference type="Proteomes" id="UP001432046">
    <property type="component" value="Chromosome"/>
</dbReference>
<reference evidence="5" key="2">
    <citation type="journal article" date="2021" name="Int. J. Syst. Evol. Microbiol.">
        <title>Bradyrhizobium septentrionale sp. nov. (sv. septentrionale) and Bradyrhizobium quebecense sp. nov. (sv. septentrionale) associated with legumes native to Canada possess rearranged symbiosis genes and numerous insertion sequences.</title>
        <authorList>
            <person name="Bromfield E.S.P."/>
            <person name="Cloutier S."/>
        </authorList>
    </citation>
    <scope>NUCLEOTIDE SEQUENCE</scope>
    <source>
        <strain evidence="5">5S5</strain>
    </source>
</reference>
<keyword evidence="5" id="KW-0328">Glycosyltransferase</keyword>
<dbReference type="GO" id="GO:0009103">
    <property type="term" value="P:lipopolysaccharide biosynthetic process"/>
    <property type="evidence" value="ECO:0007669"/>
    <property type="project" value="TreeGrafter"/>
</dbReference>
<feature type="domain" description="Glycosyl transferase family 4" evidence="3">
    <location>
        <begin position="25"/>
        <end position="192"/>
    </location>
</feature>
<dbReference type="InterPro" id="IPR022623">
    <property type="entry name" value="Glyco_trans_4"/>
</dbReference>
<keyword evidence="1 5" id="KW-0808">Transferase</keyword>
<dbReference type="EMBL" id="CP147711">
    <property type="protein sequence ID" value="WXC82973.1"/>
    <property type="molecule type" value="Genomic_DNA"/>
</dbReference>
<gene>
    <name evidence="4" type="ORF">HAP48_030125</name>
    <name evidence="5" type="ORF">WDK88_16000</name>
</gene>
<evidence type="ECO:0000256" key="1">
    <source>
        <dbReference type="ARBA" id="ARBA00022679"/>
    </source>
</evidence>
<dbReference type="GO" id="GO:0016757">
    <property type="term" value="F:glycosyltransferase activity"/>
    <property type="evidence" value="ECO:0007669"/>
    <property type="project" value="UniProtKB-KW"/>
</dbReference>
<protein>
    <submittedName>
        <fullName evidence="4">Glycosyltransferase</fullName>
        <ecNumber evidence="5">2.4.-.-</ecNumber>
    </submittedName>
</protein>
<dbReference type="EC" id="2.4.-.-" evidence="5"/>
<dbReference type="Pfam" id="PF12000">
    <property type="entry name" value="Glyco_trans_4_3"/>
    <property type="match status" value="1"/>
</dbReference>
<reference evidence="4" key="1">
    <citation type="submission" date="2020-06" db="EMBL/GenBank/DDBJ databases">
        <title>Whole Genome Sequence of Bradyrhizobium sp. Strain 1S1.</title>
        <authorList>
            <person name="Bromfield E.S.P."/>
            <person name="Cloutier S."/>
        </authorList>
    </citation>
    <scope>NUCLEOTIDE SEQUENCE [LARGE SCALE GENOMIC DNA]</scope>
    <source>
        <strain evidence="4">1S1</strain>
    </source>
</reference>
<feature type="domain" description="Glycosyl transferase family 1" evidence="2">
    <location>
        <begin position="212"/>
        <end position="381"/>
    </location>
</feature>
<dbReference type="AlphaFoldDB" id="A0A973W4K1"/>
<keyword evidence="6" id="KW-1185">Reference proteome</keyword>
<accession>A0A973W4K1</accession>
<dbReference type="Pfam" id="PF00534">
    <property type="entry name" value="Glycos_transf_1"/>
    <property type="match status" value="1"/>
</dbReference>
<sequence>MRILFIHQNFPAQFRHIAQLLKRSGDQVLALCDSRNTKPEIVPVRRYRFNDANVGKPSPLAASFSQHVVRARHAADEMLKLREQGFVPDLVFGHVGWGETLAVRDVWPSARLAVHAEFYYSADGANIGFDPEFHSTLSFNERFAARLNNAPILLAMTDADAAVAPTQWQKMRYPSHLQSKIQVLHEGIDTDMVAPDPAATFVLPNGRSLGPQDEVITFVNRNLEPYRGYHIFMRSLPAILEERKNAQVVIVGGDGASYGPKPRDGRSWKNIFLEEVQDSLPLDRVHFVGSIPYDRFVALMQISSAHLYLTYPFVLSWSMLEAMSAGALVIASKTAPVEEVIVDGENGLLVNFFDSEKLAELTIEALAAPSQFRGLREAARRTIVDRYDLKRRCLPQWAEFVRQFDPARRGKPAKDGVGRVLGVENNIAVVTRDSHDVAISNPR</sequence>
<dbReference type="SUPFAM" id="SSF53756">
    <property type="entry name" value="UDP-Glycosyltransferase/glycogen phosphorylase"/>
    <property type="match status" value="1"/>
</dbReference>
<dbReference type="Gene3D" id="3.40.50.2000">
    <property type="entry name" value="Glycogen Phosphorylase B"/>
    <property type="match status" value="2"/>
</dbReference>
<proteinExistence type="predicted"/>
<dbReference type="InterPro" id="IPR001296">
    <property type="entry name" value="Glyco_trans_1"/>
</dbReference>
<dbReference type="EMBL" id="JAAOLE020000001">
    <property type="protein sequence ID" value="NVI47139.1"/>
    <property type="molecule type" value="Genomic_DNA"/>
</dbReference>
<evidence type="ECO:0000313" key="6">
    <source>
        <dbReference type="Proteomes" id="UP001432046"/>
    </source>
</evidence>
<dbReference type="RefSeq" id="WP_166207137.1">
    <property type="nucleotide sequence ID" value="NZ_CP088285.1"/>
</dbReference>
<evidence type="ECO:0000259" key="3">
    <source>
        <dbReference type="Pfam" id="PF12000"/>
    </source>
</evidence>
<evidence type="ECO:0000259" key="2">
    <source>
        <dbReference type="Pfam" id="PF00534"/>
    </source>
</evidence>
<evidence type="ECO:0000313" key="4">
    <source>
        <dbReference type="EMBL" id="NVI47139.1"/>
    </source>
</evidence>
<evidence type="ECO:0000313" key="5">
    <source>
        <dbReference type="EMBL" id="WXC82973.1"/>
    </source>
</evidence>
<reference evidence="5" key="3">
    <citation type="submission" date="2024-03" db="EMBL/GenBank/DDBJ databases">
        <authorList>
            <person name="Bromfield E.S.P."/>
            <person name="Cloutier S."/>
        </authorList>
    </citation>
    <scope>NUCLEOTIDE SEQUENCE</scope>
    <source>
        <strain evidence="5">5S5</strain>
    </source>
</reference>
<dbReference type="PANTHER" id="PTHR46401">
    <property type="entry name" value="GLYCOSYLTRANSFERASE WBBK-RELATED"/>
    <property type="match status" value="1"/>
</dbReference>
<name>A0A973W4K1_9BRAD</name>
<organism evidence="4">
    <name type="scientific">Bradyrhizobium septentrionale</name>
    <dbReference type="NCBI Taxonomy" id="1404411"/>
    <lineage>
        <taxon>Bacteria</taxon>
        <taxon>Pseudomonadati</taxon>
        <taxon>Pseudomonadota</taxon>
        <taxon>Alphaproteobacteria</taxon>
        <taxon>Hyphomicrobiales</taxon>
        <taxon>Nitrobacteraceae</taxon>
        <taxon>Bradyrhizobium</taxon>
    </lineage>
</organism>
<dbReference type="PANTHER" id="PTHR46401:SF2">
    <property type="entry name" value="GLYCOSYLTRANSFERASE WBBK-RELATED"/>
    <property type="match status" value="1"/>
</dbReference>